<organism evidence="1">
    <name type="scientific">Siphoviridae sp. ctZPw9</name>
    <dbReference type="NCBI Taxonomy" id="2826383"/>
    <lineage>
        <taxon>Viruses</taxon>
        <taxon>Duplodnaviria</taxon>
        <taxon>Heunggongvirae</taxon>
        <taxon>Uroviricota</taxon>
        <taxon>Caudoviricetes</taxon>
    </lineage>
</organism>
<accession>A0A8S5LY89</accession>
<name>A0A8S5LY89_9CAUD</name>
<sequence>MIKYMKYILIHADTFEHLAQKLTKVFRQHGKYCSYATAKKVAEKYTTIAGNGIKIQERGYARAMKFILHTSIENLISDLRYEIAQQKVVKFDA</sequence>
<dbReference type="EMBL" id="BK014765">
    <property type="protein sequence ID" value="DAD74807.1"/>
    <property type="molecule type" value="Genomic_DNA"/>
</dbReference>
<proteinExistence type="predicted"/>
<protein>
    <submittedName>
        <fullName evidence="1">Uncharacterized protein</fullName>
    </submittedName>
</protein>
<evidence type="ECO:0000313" key="1">
    <source>
        <dbReference type="EMBL" id="DAD74807.1"/>
    </source>
</evidence>
<reference evidence="1" key="1">
    <citation type="journal article" date="2021" name="Proc. Natl. Acad. Sci. U.S.A.">
        <title>A Catalog of Tens of Thousands of Viruses from Human Metagenomes Reveals Hidden Associations with Chronic Diseases.</title>
        <authorList>
            <person name="Tisza M.J."/>
            <person name="Buck C.B."/>
        </authorList>
    </citation>
    <scope>NUCLEOTIDE SEQUENCE</scope>
    <source>
        <strain evidence="1">CtZPw9</strain>
    </source>
</reference>